<dbReference type="Gene3D" id="2.30.30.190">
    <property type="entry name" value="CAP Gly-rich-like domain"/>
    <property type="match status" value="1"/>
</dbReference>
<proteinExistence type="predicted"/>
<dbReference type="PROSITE" id="PS51450">
    <property type="entry name" value="LRR"/>
    <property type="match status" value="1"/>
</dbReference>
<dbReference type="AlphaFoldDB" id="A0AAD4R760"/>
<comment type="caution">
    <text evidence="6">The sequence shown here is derived from an EMBL/GenBank/DDBJ whole genome shotgun (WGS) entry which is preliminary data.</text>
</comment>
<name>A0AAD4R760_9BILA</name>
<evidence type="ECO:0000259" key="5">
    <source>
        <dbReference type="PROSITE" id="PS50245"/>
    </source>
</evidence>
<evidence type="ECO:0000256" key="3">
    <source>
        <dbReference type="ARBA" id="ARBA00022737"/>
    </source>
</evidence>
<dbReference type="SMART" id="SM01052">
    <property type="entry name" value="CAP_GLY"/>
    <property type="match status" value="1"/>
</dbReference>
<evidence type="ECO:0000256" key="4">
    <source>
        <dbReference type="ARBA" id="ARBA00030180"/>
    </source>
</evidence>
<dbReference type="PANTHER" id="PTHR18849:SF0">
    <property type="entry name" value="CILIA- AND FLAGELLA-ASSOCIATED PROTEIN 410-RELATED"/>
    <property type="match status" value="1"/>
</dbReference>
<dbReference type="InterPro" id="IPR036859">
    <property type="entry name" value="CAP-Gly_dom_sf"/>
</dbReference>
<keyword evidence="3" id="KW-0677">Repeat</keyword>
<keyword evidence="7" id="KW-1185">Reference proteome</keyword>
<dbReference type="Proteomes" id="UP001201812">
    <property type="component" value="Unassembled WGS sequence"/>
</dbReference>
<keyword evidence="2" id="KW-0433">Leucine-rich repeat</keyword>
<dbReference type="InterPro" id="IPR032675">
    <property type="entry name" value="LRR_dom_sf"/>
</dbReference>
<evidence type="ECO:0000313" key="6">
    <source>
        <dbReference type="EMBL" id="KAI1714502.1"/>
    </source>
</evidence>
<dbReference type="SUPFAM" id="SSF52058">
    <property type="entry name" value="L domain-like"/>
    <property type="match status" value="1"/>
</dbReference>
<protein>
    <recommendedName>
        <fullName evidence="1">Tubulin-specific chaperone E</fullName>
    </recommendedName>
    <alternativeName>
        <fullName evidence="4">Tubulin-folding cofactor E</fullName>
    </alternativeName>
</protein>
<evidence type="ECO:0000256" key="2">
    <source>
        <dbReference type="ARBA" id="ARBA00022614"/>
    </source>
</evidence>
<dbReference type="Pfam" id="PF01302">
    <property type="entry name" value="CAP_GLY"/>
    <property type="match status" value="1"/>
</dbReference>
<accession>A0AAD4R760</accession>
<dbReference type="PROSITE" id="PS50245">
    <property type="entry name" value="CAP_GLY_2"/>
    <property type="match status" value="1"/>
</dbReference>
<dbReference type="Gene3D" id="3.80.10.10">
    <property type="entry name" value="Ribonuclease Inhibitor"/>
    <property type="match status" value="2"/>
</dbReference>
<reference evidence="6" key="1">
    <citation type="submission" date="2022-01" db="EMBL/GenBank/DDBJ databases">
        <title>Genome Sequence Resource for Two Populations of Ditylenchus destructor, the Migratory Endoparasitic Phytonematode.</title>
        <authorList>
            <person name="Zhang H."/>
            <person name="Lin R."/>
            <person name="Xie B."/>
        </authorList>
    </citation>
    <scope>NUCLEOTIDE SEQUENCE</scope>
    <source>
        <strain evidence="6">BazhouSP</strain>
    </source>
</reference>
<dbReference type="InterPro" id="IPR001611">
    <property type="entry name" value="Leu-rich_rpt"/>
</dbReference>
<dbReference type="InterPro" id="IPR000938">
    <property type="entry name" value="CAP-Gly_domain"/>
</dbReference>
<dbReference type="SUPFAM" id="SSF74924">
    <property type="entry name" value="Cap-Gly domain"/>
    <property type="match status" value="1"/>
</dbReference>
<sequence>MTVIDERIVGERILADGFKGVIKFVGEIAGQTGTWVGVDWDDPKRGKHNGCVGEKQYFVARGEKTGSFIRPDAVDFGTDIIDEIADKYVGGRINNTGGSSENVDSRWELVKMDKISRQQSNIHSLKCIVLSSRPVSHIRETTSMAQFGYCTELDLSDALIGRWRKLTKILNLFPVLQTLHLNRNRLESLEDMDLPSLQISAPIVQLSMSNCFLSEESANLLTRLFTNLEEIYLANNDLCTYTPAGDCANLRMIDLQGNTISSMMHISSLSHLPSLEWLNISNCGLDSVQFSSDASNVGFNKLNTLFLQHNPNLGKWSTIQELARLPSLNKLLLKGVPLAGSRGMDSREMIISKLPKLIDLDKSEITPMARRSAELLFLSRCGAFKAVEPEHRDTIERLEQIYGQVEFEIAKDSPIRSHKLKLTYRDRTIEKVLSLQLPIHKIVGMGSKLLDFDPSDTKWVELHRSDYPAERLKRTQDNLLRQFDLEDGDSIVFVDS</sequence>
<evidence type="ECO:0000256" key="1">
    <source>
        <dbReference type="ARBA" id="ARBA00015004"/>
    </source>
</evidence>
<feature type="domain" description="CAP-Gly" evidence="5">
    <location>
        <begin position="26"/>
        <end position="70"/>
    </location>
</feature>
<organism evidence="6 7">
    <name type="scientific">Ditylenchus destructor</name>
    <dbReference type="NCBI Taxonomy" id="166010"/>
    <lineage>
        <taxon>Eukaryota</taxon>
        <taxon>Metazoa</taxon>
        <taxon>Ecdysozoa</taxon>
        <taxon>Nematoda</taxon>
        <taxon>Chromadorea</taxon>
        <taxon>Rhabditida</taxon>
        <taxon>Tylenchina</taxon>
        <taxon>Tylenchomorpha</taxon>
        <taxon>Sphaerularioidea</taxon>
        <taxon>Anguinidae</taxon>
        <taxon>Anguininae</taxon>
        <taxon>Ditylenchus</taxon>
    </lineage>
</organism>
<dbReference type="EMBL" id="JAKKPZ010000013">
    <property type="protein sequence ID" value="KAI1714502.1"/>
    <property type="molecule type" value="Genomic_DNA"/>
</dbReference>
<gene>
    <name evidence="6" type="ORF">DdX_08598</name>
</gene>
<evidence type="ECO:0000313" key="7">
    <source>
        <dbReference type="Proteomes" id="UP001201812"/>
    </source>
</evidence>
<dbReference type="PANTHER" id="PTHR18849">
    <property type="entry name" value="LEUCINE RICH REPEAT PROTEIN"/>
    <property type="match status" value="1"/>
</dbReference>